<evidence type="ECO:0000313" key="2">
    <source>
        <dbReference type="EMBL" id="TDR94739.1"/>
    </source>
</evidence>
<comment type="caution">
    <text evidence="2">The sequence shown here is derived from an EMBL/GenBank/DDBJ whole genome shotgun (WGS) entry which is preliminary data.</text>
</comment>
<name>A0A4V3DZ17_9HYPH</name>
<dbReference type="Proteomes" id="UP000295122">
    <property type="component" value="Unassembled WGS sequence"/>
</dbReference>
<proteinExistence type="predicted"/>
<accession>A0A4V3DZ17</accession>
<feature type="signal peptide" evidence="1">
    <location>
        <begin position="1"/>
        <end position="28"/>
    </location>
</feature>
<evidence type="ECO:0000256" key="1">
    <source>
        <dbReference type="SAM" id="SignalP"/>
    </source>
</evidence>
<keyword evidence="1" id="KW-0732">Signal</keyword>
<dbReference type="InterPro" id="IPR006311">
    <property type="entry name" value="TAT_signal"/>
</dbReference>
<reference evidence="2 3" key="1">
    <citation type="submission" date="2019-03" db="EMBL/GenBank/DDBJ databases">
        <title>Genomic Encyclopedia of Type Strains, Phase IV (KMG-IV): sequencing the most valuable type-strain genomes for metagenomic binning, comparative biology and taxonomic classification.</title>
        <authorList>
            <person name="Goeker M."/>
        </authorList>
    </citation>
    <scope>NUCLEOTIDE SEQUENCE [LARGE SCALE GENOMIC DNA]</scope>
    <source>
        <strain evidence="2 3">DSM 25903</strain>
    </source>
</reference>
<dbReference type="PROSITE" id="PS51318">
    <property type="entry name" value="TAT"/>
    <property type="match status" value="1"/>
</dbReference>
<evidence type="ECO:0008006" key="4">
    <source>
        <dbReference type="Google" id="ProtNLM"/>
    </source>
</evidence>
<dbReference type="AlphaFoldDB" id="A0A4V3DZ17"/>
<protein>
    <recommendedName>
        <fullName evidence="4">Secreted protein</fullName>
    </recommendedName>
</protein>
<sequence>MNTTEKSRRNVLRLAGAGLAATSVATVAANEALAYQGNMERAVSSLYSALGSLRESTSDKGGHRVKAMRLIQQAITEVQSGIEFAAEKFGD</sequence>
<dbReference type="EMBL" id="SNZR01000011">
    <property type="protein sequence ID" value="TDR94739.1"/>
    <property type="molecule type" value="Genomic_DNA"/>
</dbReference>
<organism evidence="2 3">
    <name type="scientific">Enterovirga rhinocerotis</name>
    <dbReference type="NCBI Taxonomy" id="1339210"/>
    <lineage>
        <taxon>Bacteria</taxon>
        <taxon>Pseudomonadati</taxon>
        <taxon>Pseudomonadota</taxon>
        <taxon>Alphaproteobacteria</taxon>
        <taxon>Hyphomicrobiales</taxon>
        <taxon>Methylobacteriaceae</taxon>
        <taxon>Enterovirga</taxon>
    </lineage>
</organism>
<gene>
    <name evidence="2" type="ORF">EV668_2027</name>
</gene>
<evidence type="ECO:0000313" key="3">
    <source>
        <dbReference type="Proteomes" id="UP000295122"/>
    </source>
</evidence>
<dbReference type="OrthoDB" id="5521250at2"/>
<keyword evidence="3" id="KW-1185">Reference proteome</keyword>
<feature type="chain" id="PRO_5020255075" description="Secreted protein" evidence="1">
    <location>
        <begin position="29"/>
        <end position="91"/>
    </location>
</feature>